<accession>A0AAV6UFG0</accession>
<sequence>MVRKVGIIGYGNLGKFLVSKIYENQNYELVFVWNRTKEVFKEVDFQHLVLEDLNNFASTKPDLIIEVAHPSITKTYGVLILKHCDYMIGSPTALNDDELLKDLRNAANCHGLYVPSGAFWGGEDIQKLSESGMLRSLSITMKKHPLSLKLQGHLKDKNSKVIKDAITLYHGPVRGVCSDAPNNTNTMAVAAIAAPNLGFDGVVGCLVSDPSLVNYHIVEIEAYGHPKADGTFFHVHTVRKNPAALGEVTGHATFAAYFGSVKRAVGKGPGIHLC</sequence>
<dbReference type="InterPro" id="IPR005106">
    <property type="entry name" value="Asp/hSer_DH_NAD-bd"/>
</dbReference>
<comment type="caution">
    <text evidence="5">The sequence shown here is derived from an EMBL/GenBank/DDBJ whole genome shotgun (WGS) entry which is preliminary data.</text>
</comment>
<evidence type="ECO:0000313" key="6">
    <source>
        <dbReference type="Proteomes" id="UP000827092"/>
    </source>
</evidence>
<keyword evidence="6" id="KW-1185">Reference proteome</keyword>
<evidence type="ECO:0000259" key="4">
    <source>
        <dbReference type="Pfam" id="PF03447"/>
    </source>
</evidence>
<dbReference type="GO" id="GO:0033735">
    <property type="term" value="F:aspartate dehydrogenase [NAD(P)+] activity"/>
    <property type="evidence" value="ECO:0007669"/>
    <property type="project" value="InterPro"/>
</dbReference>
<evidence type="ECO:0000313" key="5">
    <source>
        <dbReference type="EMBL" id="KAG8182944.1"/>
    </source>
</evidence>
<gene>
    <name evidence="5" type="ORF">JTE90_010573</name>
</gene>
<dbReference type="Gene3D" id="3.40.50.720">
    <property type="entry name" value="NAD(P)-binding Rossmann-like Domain"/>
    <property type="match status" value="1"/>
</dbReference>
<dbReference type="InterPro" id="IPR002811">
    <property type="entry name" value="Asp_DH"/>
</dbReference>
<comment type="similarity">
    <text evidence="1">Belongs to the L-aspartate dehydrogenase family.</text>
</comment>
<reference evidence="5 6" key="1">
    <citation type="journal article" date="2022" name="Nat. Ecol. Evol.">
        <title>A masculinizing supergene underlies an exaggerated male reproductive morph in a spider.</title>
        <authorList>
            <person name="Hendrickx F."/>
            <person name="De Corte Z."/>
            <person name="Sonet G."/>
            <person name="Van Belleghem S.M."/>
            <person name="Kostlbacher S."/>
            <person name="Vangestel C."/>
        </authorList>
    </citation>
    <scope>NUCLEOTIDE SEQUENCE [LARGE SCALE GENOMIC DNA]</scope>
    <source>
        <strain evidence="5">W744_W776</strain>
    </source>
</reference>
<evidence type="ECO:0000256" key="1">
    <source>
        <dbReference type="ARBA" id="ARBA00008331"/>
    </source>
</evidence>
<dbReference type="AlphaFoldDB" id="A0AAV6UFG0"/>
<dbReference type="EMBL" id="JAFNEN010000440">
    <property type="protein sequence ID" value="KAG8182944.1"/>
    <property type="molecule type" value="Genomic_DNA"/>
</dbReference>
<feature type="domain" description="Aspartate dehydrogenase" evidence="3">
    <location>
        <begin position="164"/>
        <end position="253"/>
    </location>
</feature>
<name>A0AAV6UFG0_9ARAC</name>
<feature type="domain" description="Aspartate/homoserine dehydrogenase NAD-binding" evidence="4">
    <location>
        <begin position="9"/>
        <end position="112"/>
    </location>
</feature>
<dbReference type="PANTHER" id="PTHR31873:SF6">
    <property type="entry name" value="ASPARTATE DEHYDROGENASE DOMAIN-CONTAINING PROTEIN"/>
    <property type="match status" value="1"/>
</dbReference>
<dbReference type="Gene3D" id="3.30.360.10">
    <property type="entry name" value="Dihydrodipicolinate Reductase, domain 2"/>
    <property type="match status" value="1"/>
</dbReference>
<dbReference type="Pfam" id="PF01958">
    <property type="entry name" value="Asp_DH_C"/>
    <property type="match status" value="1"/>
</dbReference>
<dbReference type="GO" id="GO:0009435">
    <property type="term" value="P:NAD+ biosynthetic process"/>
    <property type="evidence" value="ECO:0007669"/>
    <property type="project" value="InterPro"/>
</dbReference>
<dbReference type="Pfam" id="PF03447">
    <property type="entry name" value="NAD_binding_3"/>
    <property type="match status" value="1"/>
</dbReference>
<dbReference type="InterPro" id="IPR036291">
    <property type="entry name" value="NAD(P)-bd_dom_sf"/>
</dbReference>
<dbReference type="GO" id="GO:0050661">
    <property type="term" value="F:NADP binding"/>
    <property type="evidence" value="ECO:0007669"/>
    <property type="project" value="InterPro"/>
</dbReference>
<organism evidence="5 6">
    <name type="scientific">Oedothorax gibbosus</name>
    <dbReference type="NCBI Taxonomy" id="931172"/>
    <lineage>
        <taxon>Eukaryota</taxon>
        <taxon>Metazoa</taxon>
        <taxon>Ecdysozoa</taxon>
        <taxon>Arthropoda</taxon>
        <taxon>Chelicerata</taxon>
        <taxon>Arachnida</taxon>
        <taxon>Araneae</taxon>
        <taxon>Araneomorphae</taxon>
        <taxon>Entelegynae</taxon>
        <taxon>Araneoidea</taxon>
        <taxon>Linyphiidae</taxon>
        <taxon>Erigoninae</taxon>
        <taxon>Oedothorax</taxon>
    </lineage>
</organism>
<dbReference type="PANTHER" id="PTHR31873">
    <property type="entry name" value="L-ASPARTATE DEHYDROGENASE-RELATED"/>
    <property type="match status" value="1"/>
</dbReference>
<dbReference type="SUPFAM" id="SSF55347">
    <property type="entry name" value="Glyceraldehyde-3-phosphate dehydrogenase-like, C-terminal domain"/>
    <property type="match status" value="1"/>
</dbReference>
<dbReference type="Proteomes" id="UP000827092">
    <property type="component" value="Unassembled WGS sequence"/>
</dbReference>
<protein>
    <recommendedName>
        <fullName evidence="2">Aspartate dehydrogenase domain-containing protein</fullName>
    </recommendedName>
</protein>
<evidence type="ECO:0000259" key="3">
    <source>
        <dbReference type="Pfam" id="PF01958"/>
    </source>
</evidence>
<proteinExistence type="inferred from homology"/>
<evidence type="ECO:0000256" key="2">
    <source>
        <dbReference type="ARBA" id="ARBA00020169"/>
    </source>
</evidence>
<dbReference type="SUPFAM" id="SSF51735">
    <property type="entry name" value="NAD(P)-binding Rossmann-fold domains"/>
    <property type="match status" value="1"/>
</dbReference>